<protein>
    <submittedName>
        <fullName evidence="1">Uncharacterized protein</fullName>
    </submittedName>
</protein>
<name>A0ABQ4R5F1_9HYPH</name>
<reference evidence="1" key="2">
    <citation type="submission" date="2021-08" db="EMBL/GenBank/DDBJ databases">
        <authorList>
            <person name="Tani A."/>
            <person name="Ola A."/>
            <person name="Ogura Y."/>
            <person name="Katsura K."/>
            <person name="Hayashi T."/>
        </authorList>
    </citation>
    <scope>NUCLEOTIDE SEQUENCE</scope>
    <source>
        <strain evidence="1">KCTC 52305</strain>
    </source>
</reference>
<gene>
    <name evidence="1" type="ORF">OPKNFCMD_5135</name>
</gene>
<dbReference type="Proteomes" id="UP001055167">
    <property type="component" value="Unassembled WGS sequence"/>
</dbReference>
<comment type="caution">
    <text evidence="1">The sequence shown here is derived from an EMBL/GenBank/DDBJ whole genome shotgun (WGS) entry which is preliminary data.</text>
</comment>
<proteinExistence type="predicted"/>
<evidence type="ECO:0000313" key="1">
    <source>
        <dbReference type="EMBL" id="GJD52370.1"/>
    </source>
</evidence>
<keyword evidence="2" id="KW-1185">Reference proteome</keyword>
<evidence type="ECO:0000313" key="2">
    <source>
        <dbReference type="Proteomes" id="UP001055167"/>
    </source>
</evidence>
<dbReference type="EMBL" id="BPQH01000019">
    <property type="protein sequence ID" value="GJD52370.1"/>
    <property type="molecule type" value="Genomic_DNA"/>
</dbReference>
<organism evidence="1 2">
    <name type="scientific">Methylobacterium crusticola</name>
    <dbReference type="NCBI Taxonomy" id="1697972"/>
    <lineage>
        <taxon>Bacteria</taxon>
        <taxon>Pseudomonadati</taxon>
        <taxon>Pseudomonadota</taxon>
        <taxon>Alphaproteobacteria</taxon>
        <taxon>Hyphomicrobiales</taxon>
        <taxon>Methylobacteriaceae</taxon>
        <taxon>Methylobacterium</taxon>
    </lineage>
</organism>
<reference evidence="1" key="1">
    <citation type="journal article" date="2021" name="Front. Microbiol.">
        <title>Comprehensive Comparative Genomics and Phenotyping of Methylobacterium Species.</title>
        <authorList>
            <person name="Alessa O."/>
            <person name="Ogura Y."/>
            <person name="Fujitani Y."/>
            <person name="Takami H."/>
            <person name="Hayashi T."/>
            <person name="Sahin N."/>
            <person name="Tani A."/>
        </authorList>
    </citation>
    <scope>NUCLEOTIDE SEQUENCE</scope>
    <source>
        <strain evidence="1">KCTC 52305</strain>
    </source>
</reference>
<accession>A0ABQ4R5F1</accession>
<sequence length="75" mass="8043">MRTYNLFRLKGLDGLVCAVPEDYAVPHFVTEARWAFGGTLDGSAPGRAGFDRAAAATAVRFNGFYLFQSLAPAGD</sequence>
<dbReference type="RefSeq" id="WP_128565581.1">
    <property type="nucleotide sequence ID" value="NZ_BPQH01000019.1"/>
</dbReference>